<comment type="caution">
    <text evidence="6">The sequence shown here is derived from an EMBL/GenBank/DDBJ whole genome shotgun (WGS) entry which is preliminary data.</text>
</comment>
<organism evidence="6 7">
    <name type="scientific">Acetobacter garciniae</name>
    <dbReference type="NCBI Taxonomy" id="2817435"/>
    <lineage>
        <taxon>Bacteria</taxon>
        <taxon>Pseudomonadati</taxon>
        <taxon>Pseudomonadota</taxon>
        <taxon>Alphaproteobacteria</taxon>
        <taxon>Acetobacterales</taxon>
        <taxon>Acetobacteraceae</taxon>
        <taxon>Acetobacter</taxon>
    </lineage>
</organism>
<name>A0A939HIV2_9PROT</name>
<dbReference type="Pfam" id="PF01297">
    <property type="entry name" value="ZnuA"/>
    <property type="match status" value="1"/>
</dbReference>
<keyword evidence="4 5" id="KW-0732">Signal</keyword>
<keyword evidence="2" id="KW-0813">Transport</keyword>
<evidence type="ECO:0000256" key="3">
    <source>
        <dbReference type="ARBA" id="ARBA00022723"/>
    </source>
</evidence>
<comment type="subcellular location">
    <subcellularLocation>
        <location evidence="1">Cell envelope</location>
    </subcellularLocation>
</comment>
<dbReference type="GO" id="GO:0046872">
    <property type="term" value="F:metal ion binding"/>
    <property type="evidence" value="ECO:0007669"/>
    <property type="project" value="UniProtKB-KW"/>
</dbReference>
<dbReference type="InterPro" id="IPR050492">
    <property type="entry name" value="Bact_metal-bind_prot9"/>
</dbReference>
<evidence type="ECO:0000256" key="2">
    <source>
        <dbReference type="ARBA" id="ARBA00022448"/>
    </source>
</evidence>
<gene>
    <name evidence="6" type="ORF">J2D77_08755</name>
</gene>
<evidence type="ECO:0000256" key="4">
    <source>
        <dbReference type="ARBA" id="ARBA00022729"/>
    </source>
</evidence>
<proteinExistence type="predicted"/>
<dbReference type="EMBL" id="JAFVMH010000003">
    <property type="protein sequence ID" value="MBO1325235.1"/>
    <property type="molecule type" value="Genomic_DNA"/>
</dbReference>
<dbReference type="Gene3D" id="3.40.50.1980">
    <property type="entry name" value="Nitrogenase molybdenum iron protein domain"/>
    <property type="match status" value="2"/>
</dbReference>
<evidence type="ECO:0000313" key="6">
    <source>
        <dbReference type="EMBL" id="MBO1325235.1"/>
    </source>
</evidence>
<dbReference type="PANTHER" id="PTHR42953">
    <property type="entry name" value="HIGH-AFFINITY ZINC UPTAKE SYSTEM PROTEIN ZNUA-RELATED"/>
    <property type="match status" value="1"/>
</dbReference>
<accession>A0A939HIV2</accession>
<protein>
    <submittedName>
        <fullName evidence="6">Zinc ABC transporter substrate-binding protein</fullName>
    </submittedName>
</protein>
<dbReference type="GO" id="GO:0030313">
    <property type="term" value="C:cell envelope"/>
    <property type="evidence" value="ECO:0007669"/>
    <property type="project" value="UniProtKB-SubCell"/>
</dbReference>
<evidence type="ECO:0000313" key="7">
    <source>
        <dbReference type="Proteomes" id="UP000664073"/>
    </source>
</evidence>
<keyword evidence="3" id="KW-0479">Metal-binding</keyword>
<dbReference type="GO" id="GO:0030001">
    <property type="term" value="P:metal ion transport"/>
    <property type="evidence" value="ECO:0007669"/>
    <property type="project" value="InterPro"/>
</dbReference>
<keyword evidence="7" id="KW-1185">Reference proteome</keyword>
<dbReference type="AlphaFoldDB" id="A0A939HIV2"/>
<feature type="chain" id="PRO_5036806144" evidence="5">
    <location>
        <begin position="30"/>
        <end position="302"/>
    </location>
</feature>
<dbReference type="SUPFAM" id="SSF53807">
    <property type="entry name" value="Helical backbone' metal receptor"/>
    <property type="match status" value="1"/>
</dbReference>
<sequence length="302" mass="31637">MAEGAACAITRALAAMLAAVLLASLPGPAGGARAATRPSIVAAENSWGDLAAQVAGPDMAVTTLLASPIADPHVYEPTPDDARHIADATLVVANGAGYDGWVDRLVAAAGLPAVRYVRADSWPGWRDGGNPHLWFDLDAAAAFVRHVATACQQADPAHASAYATRAADVLASIDTLAQTLQALRARVGGQHIAATEPLFAPLAERMGLVMEENAYQLAIMNGVEPAPAAIAAFETDLAARKLRLVAYNQQVVEPSVERILDRARAAHVPLLPLTETMPAGQHWQGWVRTTVEQAAHLLETAP</sequence>
<evidence type="ECO:0000256" key="1">
    <source>
        <dbReference type="ARBA" id="ARBA00004196"/>
    </source>
</evidence>
<dbReference type="PANTHER" id="PTHR42953:SF1">
    <property type="entry name" value="METAL-BINDING PROTEIN HI_0362-RELATED"/>
    <property type="match status" value="1"/>
</dbReference>
<reference evidence="6" key="1">
    <citation type="submission" date="2021-03" db="EMBL/GenBank/DDBJ databases">
        <title>The complete genome sequence of Acetobacter sp. TBRC 12339.</title>
        <authorList>
            <person name="Charoenyingcharoen P."/>
            <person name="Yukphan P."/>
        </authorList>
    </citation>
    <scope>NUCLEOTIDE SEQUENCE</scope>
    <source>
        <strain evidence="6">TBRC 12339</strain>
    </source>
</reference>
<dbReference type="Proteomes" id="UP000664073">
    <property type="component" value="Unassembled WGS sequence"/>
</dbReference>
<evidence type="ECO:0000256" key="5">
    <source>
        <dbReference type="SAM" id="SignalP"/>
    </source>
</evidence>
<dbReference type="InterPro" id="IPR006127">
    <property type="entry name" value="ZnuA-like"/>
</dbReference>
<feature type="signal peptide" evidence="5">
    <location>
        <begin position="1"/>
        <end position="29"/>
    </location>
</feature>